<reference evidence="6" key="1">
    <citation type="submission" date="2020-05" db="EMBL/GenBank/DDBJ databases">
        <title>Mycena genomes resolve the evolution of fungal bioluminescence.</title>
        <authorList>
            <person name="Tsai I.J."/>
        </authorList>
    </citation>
    <scope>NUCLEOTIDE SEQUENCE</scope>
    <source>
        <strain evidence="6">160909Yilan</strain>
    </source>
</reference>
<dbReference type="InterPro" id="IPR032465">
    <property type="entry name" value="ACMSD"/>
</dbReference>
<dbReference type="GO" id="GO:0016787">
    <property type="term" value="F:hydrolase activity"/>
    <property type="evidence" value="ECO:0007669"/>
    <property type="project" value="InterPro"/>
</dbReference>
<dbReference type="Proteomes" id="UP000623467">
    <property type="component" value="Unassembled WGS sequence"/>
</dbReference>
<dbReference type="AlphaFoldDB" id="A0A8H6XHW6"/>
<dbReference type="GO" id="GO:0005829">
    <property type="term" value="C:cytosol"/>
    <property type="evidence" value="ECO:0007669"/>
    <property type="project" value="TreeGrafter"/>
</dbReference>
<dbReference type="GO" id="GO:0016831">
    <property type="term" value="F:carboxy-lyase activity"/>
    <property type="evidence" value="ECO:0007669"/>
    <property type="project" value="UniProtKB-KW"/>
</dbReference>
<feature type="domain" description="Amidohydrolase-related" evidence="5">
    <location>
        <begin position="17"/>
        <end position="273"/>
    </location>
</feature>
<evidence type="ECO:0000256" key="2">
    <source>
        <dbReference type="ARBA" id="ARBA00023239"/>
    </source>
</evidence>
<comment type="similarity">
    <text evidence="3">Belongs to the metallo-dependent hydrolases superfamily.</text>
</comment>
<dbReference type="OrthoDB" id="2832284at2759"/>
<dbReference type="Gene3D" id="3.20.20.140">
    <property type="entry name" value="Metal-dependent hydrolases"/>
    <property type="match status" value="1"/>
</dbReference>
<evidence type="ECO:0000256" key="3">
    <source>
        <dbReference type="RuleBase" id="RU366045"/>
    </source>
</evidence>
<evidence type="ECO:0000256" key="4">
    <source>
        <dbReference type="SAM" id="Phobius"/>
    </source>
</evidence>
<gene>
    <name evidence="6" type="ORF">MSAN_02037400</name>
</gene>
<dbReference type="InterPro" id="IPR006680">
    <property type="entry name" value="Amidohydro-rel"/>
</dbReference>
<keyword evidence="4" id="KW-1133">Transmembrane helix</keyword>
<sequence length="279" mass="30754">MRIRRRWLKPFQIDSASFATSALPYVNESITEVEYATKTLGAVGVALTSNHEGKYLGNPDFAPFFAQMEAMNAIVFVHPAIPLLAEVGGIFLLASPTVYLPVSAIIIFTGIHSTVFMCKGLFEFFFETGKQMVLIWSMSGFDDMQVARTFIDLALSGTLQNLTNINYIVPHVGGSLPSIIDRSIAGRSDDDNAAIMEAFHTRCWWDSAGVTYAHQIGGLLAYNISPSFLLYGSDFPWVPASVLDLAFDAIATSPFLDDIQKQAMRSENVKRLFAGKIQF</sequence>
<keyword evidence="2 3" id="KW-0456">Lyase</keyword>
<dbReference type="SUPFAM" id="SSF51556">
    <property type="entry name" value="Metallo-dependent hydrolases"/>
    <property type="match status" value="1"/>
</dbReference>
<comment type="caution">
    <text evidence="6">The sequence shown here is derived from an EMBL/GenBank/DDBJ whole genome shotgun (WGS) entry which is preliminary data.</text>
</comment>
<accession>A0A8H6XHW6</accession>
<name>A0A8H6XHW6_9AGAR</name>
<keyword evidence="4" id="KW-0472">Membrane</keyword>
<dbReference type="EMBL" id="JACAZH010000026">
    <property type="protein sequence ID" value="KAF7341823.1"/>
    <property type="molecule type" value="Genomic_DNA"/>
</dbReference>
<keyword evidence="7" id="KW-1185">Reference proteome</keyword>
<evidence type="ECO:0000256" key="1">
    <source>
        <dbReference type="ARBA" id="ARBA00022793"/>
    </source>
</evidence>
<evidence type="ECO:0000313" key="7">
    <source>
        <dbReference type="Proteomes" id="UP000623467"/>
    </source>
</evidence>
<dbReference type="InterPro" id="IPR032466">
    <property type="entry name" value="Metal_Hydrolase"/>
</dbReference>
<dbReference type="Pfam" id="PF04909">
    <property type="entry name" value="Amidohydro_2"/>
    <property type="match status" value="1"/>
</dbReference>
<dbReference type="PANTHER" id="PTHR21240:SF32">
    <property type="entry name" value="AMIDOHYDROLASE-RELATED DOMAIN-CONTAINING PROTEIN"/>
    <property type="match status" value="1"/>
</dbReference>
<protein>
    <submittedName>
        <fullName evidence="6">Amidohydro-rel domain-containing protein</fullName>
    </submittedName>
</protein>
<keyword evidence="4" id="KW-0812">Transmembrane</keyword>
<proteinExistence type="inferred from homology"/>
<feature type="transmembrane region" description="Helical" evidence="4">
    <location>
        <begin position="100"/>
        <end position="122"/>
    </location>
</feature>
<organism evidence="6 7">
    <name type="scientific">Mycena sanguinolenta</name>
    <dbReference type="NCBI Taxonomy" id="230812"/>
    <lineage>
        <taxon>Eukaryota</taxon>
        <taxon>Fungi</taxon>
        <taxon>Dikarya</taxon>
        <taxon>Basidiomycota</taxon>
        <taxon>Agaricomycotina</taxon>
        <taxon>Agaricomycetes</taxon>
        <taxon>Agaricomycetidae</taxon>
        <taxon>Agaricales</taxon>
        <taxon>Marasmiineae</taxon>
        <taxon>Mycenaceae</taxon>
        <taxon>Mycena</taxon>
    </lineage>
</organism>
<evidence type="ECO:0000259" key="5">
    <source>
        <dbReference type="Pfam" id="PF04909"/>
    </source>
</evidence>
<evidence type="ECO:0000313" key="6">
    <source>
        <dbReference type="EMBL" id="KAF7341823.1"/>
    </source>
</evidence>
<dbReference type="PANTHER" id="PTHR21240">
    <property type="entry name" value="2-AMINO-3-CARBOXYLMUCONATE-6-SEMIALDEHYDE DECARBOXYLASE"/>
    <property type="match status" value="1"/>
</dbReference>
<keyword evidence="1 3" id="KW-0210">Decarboxylase</keyword>
<feature type="transmembrane region" description="Helical" evidence="4">
    <location>
        <begin position="73"/>
        <end position="94"/>
    </location>
</feature>
<dbReference type="GO" id="GO:0019748">
    <property type="term" value="P:secondary metabolic process"/>
    <property type="evidence" value="ECO:0007669"/>
    <property type="project" value="TreeGrafter"/>
</dbReference>